<comment type="caution">
    <text evidence="1">The sequence shown here is derived from an EMBL/GenBank/DDBJ whole genome shotgun (WGS) entry which is preliminary data.</text>
</comment>
<sequence length="129" mass="14497">MKKFRQLILVALLPLTGCSSTALLLAGGAGVLFYAKDGIVWRTDSEQLNKETFRITVRKNTFPYNNGEGEAAIIFKRRAEDITYEHECNSYTTLSYTESLDSTSLVNQRIYEGVIRCNKPPQQSAQTLP</sequence>
<dbReference type="RefSeq" id="WP_124945574.1">
    <property type="nucleotide sequence ID" value="NZ_BHVT01000017.1"/>
</dbReference>
<proteinExistence type="predicted"/>
<dbReference type="EMBL" id="SMCO01000005">
    <property type="protein sequence ID" value="TCV87443.1"/>
    <property type="molecule type" value="Genomic_DNA"/>
</dbReference>
<reference evidence="1 2" key="1">
    <citation type="submission" date="2019-03" db="EMBL/GenBank/DDBJ databases">
        <title>Genomic Encyclopedia of Type Strains, Phase IV (KMG-IV): sequencing the most valuable type-strain genomes for metagenomic binning, comparative biology and taxonomic classification.</title>
        <authorList>
            <person name="Goeker M."/>
        </authorList>
    </citation>
    <scope>NUCLEOTIDE SEQUENCE [LARGE SCALE GENOMIC DNA]</scope>
    <source>
        <strain evidence="1 2">DSM 100309</strain>
    </source>
</reference>
<keyword evidence="2" id="KW-1185">Reference proteome</keyword>
<dbReference type="Proteomes" id="UP000295367">
    <property type="component" value="Unassembled WGS sequence"/>
</dbReference>
<name>A0A4R3YAN6_9PROT</name>
<protein>
    <submittedName>
        <fullName evidence="1">Uncharacterized protein</fullName>
    </submittedName>
</protein>
<evidence type="ECO:0000313" key="1">
    <source>
        <dbReference type="EMBL" id="TCV87443.1"/>
    </source>
</evidence>
<evidence type="ECO:0000313" key="2">
    <source>
        <dbReference type="Proteomes" id="UP000295367"/>
    </source>
</evidence>
<accession>A0A4R3YAN6</accession>
<dbReference type="AlphaFoldDB" id="A0A4R3YAN6"/>
<gene>
    <name evidence="1" type="ORF">EDC63_105112</name>
</gene>
<organism evidence="1 2">
    <name type="scientific">Sulfurirhabdus autotrophica</name>
    <dbReference type="NCBI Taxonomy" id="1706046"/>
    <lineage>
        <taxon>Bacteria</taxon>
        <taxon>Pseudomonadati</taxon>
        <taxon>Pseudomonadota</taxon>
        <taxon>Betaproteobacteria</taxon>
        <taxon>Nitrosomonadales</taxon>
        <taxon>Sulfuricellaceae</taxon>
        <taxon>Sulfurirhabdus</taxon>
    </lineage>
</organism>